<reference evidence="2 3" key="1">
    <citation type="submission" date="2019-05" db="EMBL/GenBank/DDBJ databases">
        <title>Another draft genome of Portunus trituberculatus and its Hox gene families provides insights of decapod evolution.</title>
        <authorList>
            <person name="Jeong J.-H."/>
            <person name="Song I."/>
            <person name="Kim S."/>
            <person name="Choi T."/>
            <person name="Kim D."/>
            <person name="Ryu S."/>
            <person name="Kim W."/>
        </authorList>
    </citation>
    <scope>NUCLEOTIDE SEQUENCE [LARGE SCALE GENOMIC DNA]</scope>
    <source>
        <tissue evidence="2">Muscle</tissue>
    </source>
</reference>
<evidence type="ECO:0000313" key="2">
    <source>
        <dbReference type="EMBL" id="MPC30059.1"/>
    </source>
</evidence>
<protein>
    <submittedName>
        <fullName evidence="2">Uncharacterized protein</fullName>
    </submittedName>
</protein>
<dbReference type="Proteomes" id="UP000324222">
    <property type="component" value="Unassembled WGS sequence"/>
</dbReference>
<dbReference type="EMBL" id="VSRR010002186">
    <property type="protein sequence ID" value="MPC30059.1"/>
    <property type="molecule type" value="Genomic_DNA"/>
</dbReference>
<evidence type="ECO:0000313" key="3">
    <source>
        <dbReference type="Proteomes" id="UP000324222"/>
    </source>
</evidence>
<organism evidence="2 3">
    <name type="scientific">Portunus trituberculatus</name>
    <name type="common">Swimming crab</name>
    <name type="synonym">Neptunus trituberculatus</name>
    <dbReference type="NCBI Taxonomy" id="210409"/>
    <lineage>
        <taxon>Eukaryota</taxon>
        <taxon>Metazoa</taxon>
        <taxon>Ecdysozoa</taxon>
        <taxon>Arthropoda</taxon>
        <taxon>Crustacea</taxon>
        <taxon>Multicrustacea</taxon>
        <taxon>Malacostraca</taxon>
        <taxon>Eumalacostraca</taxon>
        <taxon>Eucarida</taxon>
        <taxon>Decapoda</taxon>
        <taxon>Pleocyemata</taxon>
        <taxon>Brachyura</taxon>
        <taxon>Eubrachyura</taxon>
        <taxon>Portunoidea</taxon>
        <taxon>Portunidae</taxon>
        <taxon>Portuninae</taxon>
        <taxon>Portunus</taxon>
    </lineage>
</organism>
<feature type="region of interest" description="Disordered" evidence="1">
    <location>
        <begin position="307"/>
        <end position="337"/>
    </location>
</feature>
<proteinExistence type="predicted"/>
<dbReference type="AlphaFoldDB" id="A0A5B7E9G9"/>
<sequence>MEEYAAIVDRVHEAHAVVVTAESRCDLPLAPVSRSTENRFASVEACLRLLKAIFARSSAPTNAGYVFTTGVSEMWCAIVDHRVLGPAKETGRTGATNTIARPSLSSSSLLRPVSPPPCIRLVSTGCAACPGPHGTLPHRPYRPGWPLPSCRGLRYLLTWVDRTTRWVGPWTGFKPVRLETPRTPKHAWFHCTTAGSWLIRCTGAWGTRPGLPTCDAAGNGKSPAHSSSSTSLPPTRFPADLCDAATIFLRNGITTGPLQPPCTGLYRVLHRNKGQGEDDSPATCSACIRRLAPPTPPTFRGAALASPAAPSVRGGALAPSTPNGGGTTLPSAPGRHC</sequence>
<gene>
    <name evidence="2" type="ORF">E2C01_023312</name>
</gene>
<name>A0A5B7E9G9_PORTR</name>
<evidence type="ECO:0000256" key="1">
    <source>
        <dbReference type="SAM" id="MobiDB-lite"/>
    </source>
</evidence>
<comment type="caution">
    <text evidence="2">The sequence shown here is derived from an EMBL/GenBank/DDBJ whole genome shotgun (WGS) entry which is preliminary data.</text>
</comment>
<keyword evidence="3" id="KW-1185">Reference proteome</keyword>
<accession>A0A5B7E9G9</accession>